<proteinExistence type="predicted"/>
<dbReference type="PANTHER" id="PTHR33993">
    <property type="entry name" value="GLYOXALASE-RELATED"/>
    <property type="match status" value="1"/>
</dbReference>
<dbReference type="SUPFAM" id="SSF54593">
    <property type="entry name" value="Glyoxalase/Bleomycin resistance protein/Dihydroxybiphenyl dioxygenase"/>
    <property type="match status" value="1"/>
</dbReference>
<organism evidence="2 3">
    <name type="scientific">Psychrosphaera algicola</name>
    <dbReference type="NCBI Taxonomy" id="3023714"/>
    <lineage>
        <taxon>Bacteria</taxon>
        <taxon>Pseudomonadati</taxon>
        <taxon>Pseudomonadota</taxon>
        <taxon>Gammaproteobacteria</taxon>
        <taxon>Alteromonadales</taxon>
        <taxon>Pseudoalteromonadaceae</taxon>
        <taxon>Psychrosphaera</taxon>
    </lineage>
</organism>
<reference evidence="2 3" key="1">
    <citation type="submission" date="2023-01" db="EMBL/GenBank/DDBJ databases">
        <title>Psychrosphaera sp. nov., isolated from marine algae.</title>
        <authorList>
            <person name="Bayburt H."/>
            <person name="Choi B.J."/>
            <person name="Kim J.M."/>
            <person name="Choi D.G."/>
            <person name="Jeon C.O."/>
        </authorList>
    </citation>
    <scope>NUCLEOTIDE SEQUENCE [LARGE SCALE GENOMIC DNA]</scope>
    <source>
        <strain evidence="2 3">G1-22</strain>
    </source>
</reference>
<dbReference type="PANTHER" id="PTHR33993:SF5">
    <property type="entry name" value="GLYOXALASE"/>
    <property type="match status" value="1"/>
</dbReference>
<dbReference type="InterPro" id="IPR029068">
    <property type="entry name" value="Glyas_Bleomycin-R_OHBP_Dase"/>
</dbReference>
<dbReference type="Pfam" id="PF18029">
    <property type="entry name" value="Glyoxalase_6"/>
    <property type="match status" value="1"/>
</dbReference>
<dbReference type="InterPro" id="IPR052164">
    <property type="entry name" value="Anthracycline_SecMetBiosynth"/>
</dbReference>
<gene>
    <name evidence="2" type="ORF">PN838_09165</name>
</gene>
<dbReference type="Gene3D" id="3.10.180.10">
    <property type="entry name" value="2,3-Dihydroxybiphenyl 1,2-Dioxygenase, domain 1"/>
    <property type="match status" value="1"/>
</dbReference>
<protein>
    <submittedName>
        <fullName evidence="2">VOC family protein</fullName>
    </submittedName>
</protein>
<dbReference type="PROSITE" id="PS51819">
    <property type="entry name" value="VOC"/>
    <property type="match status" value="1"/>
</dbReference>
<sequence length="125" mass="13964">MAKVVGIGGVFFKANDTENLNRWYQEVLGIEIGEYGATFAPDKIPKNAYTAFSLFKSTTDYFDVPGKSQQQGFLINFLVDDLYGVLANVQQNGGTLIGEPEEFDYGKFGWFADPEGNKIELWQAM</sequence>
<dbReference type="EMBL" id="JAQOMS010000002">
    <property type="protein sequence ID" value="MDC2888907.1"/>
    <property type="molecule type" value="Genomic_DNA"/>
</dbReference>
<feature type="domain" description="VOC" evidence="1">
    <location>
        <begin position="6"/>
        <end position="124"/>
    </location>
</feature>
<dbReference type="InterPro" id="IPR041581">
    <property type="entry name" value="Glyoxalase_6"/>
</dbReference>
<dbReference type="InterPro" id="IPR037523">
    <property type="entry name" value="VOC_core"/>
</dbReference>
<accession>A0ABT5FE66</accession>
<name>A0ABT5FE66_9GAMM</name>
<dbReference type="Proteomes" id="UP001528411">
    <property type="component" value="Unassembled WGS sequence"/>
</dbReference>
<comment type="caution">
    <text evidence="2">The sequence shown here is derived from an EMBL/GenBank/DDBJ whole genome shotgun (WGS) entry which is preliminary data.</text>
</comment>
<dbReference type="RefSeq" id="WP_272180457.1">
    <property type="nucleotide sequence ID" value="NZ_JAQOMS010000002.1"/>
</dbReference>
<evidence type="ECO:0000313" key="3">
    <source>
        <dbReference type="Proteomes" id="UP001528411"/>
    </source>
</evidence>
<evidence type="ECO:0000259" key="1">
    <source>
        <dbReference type="PROSITE" id="PS51819"/>
    </source>
</evidence>
<evidence type="ECO:0000313" key="2">
    <source>
        <dbReference type="EMBL" id="MDC2888907.1"/>
    </source>
</evidence>
<keyword evidence="3" id="KW-1185">Reference proteome</keyword>